<keyword evidence="1" id="KW-0159">Chromosome partition</keyword>
<evidence type="ECO:0000256" key="1">
    <source>
        <dbReference type="ARBA" id="ARBA00022829"/>
    </source>
</evidence>
<protein>
    <recommendedName>
        <fullName evidence="2">Segregation and condensation protein A</fullName>
    </recommendedName>
</protein>
<evidence type="ECO:0000313" key="4">
    <source>
        <dbReference type="Proteomes" id="UP001637994"/>
    </source>
</evidence>
<dbReference type="EMBL" id="JBGMEF010000018">
    <property type="protein sequence ID" value="MFO3667126.1"/>
    <property type="molecule type" value="Genomic_DNA"/>
</dbReference>
<comment type="caution">
    <text evidence="3">The sequence shown here is derived from an EMBL/GenBank/DDBJ whole genome shotgun (WGS) entry which is preliminary data.</text>
</comment>
<accession>A0ABW9ME79</accession>
<reference evidence="3 4" key="1">
    <citation type="journal article" date="2025" name="Anaerobe">
        <title>Description of Anaerococcus kampingiae sp. nov., Anaerococcus groningensis sp. nov., Anaerococcus martiniensis sp. nov., and Anaerococcus cruorum sp. nov., isolated from human clinical specimens.</title>
        <authorList>
            <person name="Boiten K.E."/>
            <person name="Meijer J."/>
            <person name="van Wezel E.M."/>
            <person name="Veloo A.C.M."/>
        </authorList>
    </citation>
    <scope>NUCLEOTIDE SEQUENCE [LARGE SCALE GENOMIC DNA]</scope>
    <source>
        <strain evidence="3 4">ENR0874</strain>
    </source>
</reference>
<dbReference type="RefSeq" id="WP_265213860.1">
    <property type="nucleotide sequence ID" value="NZ_JBGMEF010000018.1"/>
</dbReference>
<evidence type="ECO:0000256" key="2">
    <source>
        <dbReference type="ARBA" id="ARBA00044777"/>
    </source>
</evidence>
<keyword evidence="4" id="KW-1185">Reference proteome</keyword>
<dbReference type="PANTHER" id="PTHR33969">
    <property type="entry name" value="SEGREGATION AND CONDENSATION PROTEIN A"/>
    <property type="match status" value="1"/>
</dbReference>
<dbReference type="InterPro" id="IPR003768">
    <property type="entry name" value="ScpA"/>
</dbReference>
<dbReference type="PANTHER" id="PTHR33969:SF2">
    <property type="entry name" value="SEGREGATION AND CONDENSATION PROTEIN A"/>
    <property type="match status" value="1"/>
</dbReference>
<evidence type="ECO:0000313" key="3">
    <source>
        <dbReference type="EMBL" id="MFO3667126.1"/>
    </source>
</evidence>
<gene>
    <name evidence="3" type="ORF">ACCQ42_05010</name>
</gene>
<sequence>MKLNIELEAFEGPFDLLLKLIDKQKIDIYDVKIEDITSPFLEEVAKMNIDLPSLSEFIYTSSILLTIKANKLLPKEENEGLEEDFLAYLIEYKKIKSVQDDFKYLEEEARKIHVKFQEDLTSFEKDEIIINQDIDILSREFKKLLNRLKNEEKSESRIFEQEIMPDVNDYLISLRKTLNFSKELKLNDITKRINTKAECIATFLALLEMVKLKEIYLSQEDINSFKIVKRENDS</sequence>
<dbReference type="Gene3D" id="6.10.250.2410">
    <property type="match status" value="1"/>
</dbReference>
<organism evidence="3 4">
    <name type="scientific">Anaerococcus kampingae</name>
    <dbReference type="NCBI Taxonomy" id="3115614"/>
    <lineage>
        <taxon>Bacteria</taxon>
        <taxon>Bacillati</taxon>
        <taxon>Bacillota</taxon>
        <taxon>Tissierellia</taxon>
        <taxon>Tissierellales</taxon>
        <taxon>Peptoniphilaceae</taxon>
        <taxon>Anaerococcus</taxon>
    </lineage>
</organism>
<dbReference type="Pfam" id="PF02616">
    <property type="entry name" value="SMC_ScpA"/>
    <property type="match status" value="1"/>
</dbReference>
<dbReference type="Proteomes" id="UP001637994">
    <property type="component" value="Unassembled WGS sequence"/>
</dbReference>
<name>A0ABW9ME79_9FIRM</name>
<proteinExistence type="predicted"/>